<accession>A0ABD2WB50</accession>
<dbReference type="EMBL" id="JBJJXI010000120">
    <property type="protein sequence ID" value="KAL3390292.1"/>
    <property type="molecule type" value="Genomic_DNA"/>
</dbReference>
<dbReference type="Proteomes" id="UP001627154">
    <property type="component" value="Unassembled WGS sequence"/>
</dbReference>
<name>A0ABD2WB50_9HYME</name>
<keyword evidence="2" id="KW-1185">Reference proteome</keyword>
<dbReference type="PANTHER" id="PTHR33053">
    <property type="entry name" value="PROTEIN, PUTATIVE-RELATED"/>
    <property type="match status" value="1"/>
</dbReference>
<reference evidence="1 2" key="1">
    <citation type="journal article" date="2024" name="bioRxiv">
        <title>A reference genome for Trichogramma kaykai: A tiny desert-dwelling parasitoid wasp with competing sex-ratio distorters.</title>
        <authorList>
            <person name="Culotta J."/>
            <person name="Lindsey A.R."/>
        </authorList>
    </citation>
    <scope>NUCLEOTIDE SEQUENCE [LARGE SCALE GENOMIC DNA]</scope>
    <source>
        <strain evidence="1 2">KSX58</strain>
    </source>
</reference>
<evidence type="ECO:0000313" key="2">
    <source>
        <dbReference type="Proteomes" id="UP001627154"/>
    </source>
</evidence>
<dbReference type="PANTHER" id="PTHR33053:SF9">
    <property type="entry name" value="AGAP000105-PA"/>
    <property type="match status" value="1"/>
</dbReference>
<organism evidence="1 2">
    <name type="scientific">Trichogramma kaykai</name>
    <dbReference type="NCBI Taxonomy" id="54128"/>
    <lineage>
        <taxon>Eukaryota</taxon>
        <taxon>Metazoa</taxon>
        <taxon>Ecdysozoa</taxon>
        <taxon>Arthropoda</taxon>
        <taxon>Hexapoda</taxon>
        <taxon>Insecta</taxon>
        <taxon>Pterygota</taxon>
        <taxon>Neoptera</taxon>
        <taxon>Endopterygota</taxon>
        <taxon>Hymenoptera</taxon>
        <taxon>Apocrita</taxon>
        <taxon>Proctotrupomorpha</taxon>
        <taxon>Chalcidoidea</taxon>
        <taxon>Trichogrammatidae</taxon>
        <taxon>Trichogramma</taxon>
    </lineage>
</organism>
<dbReference type="AlphaFoldDB" id="A0ABD2WB50"/>
<comment type="caution">
    <text evidence="1">The sequence shown here is derived from an EMBL/GenBank/DDBJ whole genome shotgun (WGS) entry which is preliminary data.</text>
</comment>
<sequence>MQLEALDKASIRKNDIPFHVMGTDDPRNCPISKNNGVAEIPEQLNSITHQINYSAIDDSDESDNSCDEVFEDNFDAQDWFYSDEIEEYSSDDDTNEIDSETVRVVINEESFLSSSFLSSKLQLILSYWAIDHNISHSAITDLLHSIKGDLPDLTELPYNARTLLKTPKFTGDIDIMENGQYCHFGMKTCLEKIVLNSKNHNESDEEIKLMVNIDGAPIVEDCRKYGLLENFSAFRFENHLRQIKKMLRKGDRPLSQLVRRTAEIDFLKVNGDVSNFDGKVIFTKEHAIGPIIRGVTVIHQFSMAKFKNFKLNCGDDKNNCVQLRNGSIVLVKNFVTLNDDKKSFIGIELKTIGNVYEYPCASNLLGTFEVKDENNQLKFWSIDDIVCKMCKFDFEKKTIVVPMLHTILTE</sequence>
<proteinExistence type="predicted"/>
<gene>
    <name evidence="1" type="ORF">TKK_014829</name>
</gene>
<protein>
    <recommendedName>
        <fullName evidence="3">DNA-directed RNA polymerase</fullName>
    </recommendedName>
</protein>
<evidence type="ECO:0008006" key="3">
    <source>
        <dbReference type="Google" id="ProtNLM"/>
    </source>
</evidence>
<evidence type="ECO:0000313" key="1">
    <source>
        <dbReference type="EMBL" id="KAL3390292.1"/>
    </source>
</evidence>